<keyword evidence="7" id="KW-1185">Reference proteome</keyword>
<keyword evidence="1" id="KW-0805">Transcription regulation</keyword>
<dbReference type="GO" id="GO:0003677">
    <property type="term" value="F:DNA binding"/>
    <property type="evidence" value="ECO:0007669"/>
    <property type="project" value="UniProtKB-KW"/>
</dbReference>
<feature type="region of interest" description="Disordered" evidence="5">
    <location>
        <begin position="675"/>
        <end position="703"/>
    </location>
</feature>
<evidence type="ECO:0000256" key="5">
    <source>
        <dbReference type="SAM" id="MobiDB-lite"/>
    </source>
</evidence>
<feature type="region of interest" description="Disordered" evidence="5">
    <location>
        <begin position="408"/>
        <end position="449"/>
    </location>
</feature>
<feature type="region of interest" description="Disordered" evidence="5">
    <location>
        <begin position="542"/>
        <end position="574"/>
    </location>
</feature>
<evidence type="ECO:0000256" key="1">
    <source>
        <dbReference type="ARBA" id="ARBA00023015"/>
    </source>
</evidence>
<feature type="region of interest" description="Disordered" evidence="5">
    <location>
        <begin position="1425"/>
        <end position="1454"/>
    </location>
</feature>
<dbReference type="GO" id="GO:0005634">
    <property type="term" value="C:nucleus"/>
    <property type="evidence" value="ECO:0007669"/>
    <property type="project" value="TreeGrafter"/>
</dbReference>
<evidence type="ECO:0000256" key="2">
    <source>
        <dbReference type="ARBA" id="ARBA00023125"/>
    </source>
</evidence>
<dbReference type="Pfam" id="PF15090">
    <property type="entry name" value="DUF4553"/>
    <property type="match status" value="1"/>
</dbReference>
<reference evidence="6" key="1">
    <citation type="submission" date="2025-08" db="UniProtKB">
        <authorList>
            <consortium name="Ensembl"/>
        </authorList>
    </citation>
    <scope>IDENTIFICATION</scope>
</reference>
<keyword evidence="4" id="KW-0539">Nucleus</keyword>
<sequence>MVLSSFCPCHRMLLYHILKCMHEDYVISVTPYADGCRPLSQADSLSCHLGQNSDKDMFAFADYQTSDGCCVHSCRLNSCSMTPVCICLKNLHYFSCQRMAIGCINKVCGPSSCGSYSHPQQCTCTYQSLSKCTYITPVRSVVSSPFTLHKVCDSFSPCPPPLSPVPLDVGAKNSDTSIICPFAESKCFSNQSASLFLHEEEDDPLFHEFDKDNASTEETEKHSPCEDCTDCCTRTGKNFEQNQSGNVLQNLMECFKQLKPIEPLEKEQNSGLSANQSLACGNGVHLEEILTTILHKESDNDCHLKERFHRKQETLNAARSPDLAPSWHQCVQIRRDVSLGPLPCRRKLELETQGKIIVRDDFKTQSCVNVLLTSPEKDKLSESGKSETTHTCDNRVSPHHTELFCSRLENKEKSPEHKGKDLKGTKCRKGNTDIKKQSLSLQPVTDTSRSRRNIVPPQRFSAYVTEPRKMYFAACFSESIFNKRGQKDTKDICAENSLSDLDLNESTTKLNLQNELSKTVRHAGRSGENICNDLKSTDFNLSNTSRTRSAKMSPLQLEDNTSDDSEVKEGFQRRSKRRTVASLVKLRSITNDQNHLNNLSEGINTMKDALSTNECSLTPYSSPIRLMFVSPVISEEGIKYSLKSASSGSVSQPETFDPCVESSWCGLAKTEEKSVEVEPRLARGEENSPHKRPVTTDASSSSEELDIQREACLLVHGLSLSPPKRKPGRPKKLGPQIEKPAKRPIGRPPKHKGDISKCVSSKGSPNTVKNMACHSHDEDGGRRNKNLKITVVYGRSRRIRRLVSESSGHFGTDQQMKGLQSAYGCKTNNDLNENSVRSSANLESSAKLLGGPTEHFDLVIPVKNKRSHSSRNIKCTEQKCSGAMRKPGRPPKVKISGISVTVTTVSPKKRNICIDKDMTELNNEKPFVSNHPKEQTTISLQSDAVDGEKSENVQGGTMNQKILVPLRHSVRIRKPSVHLLHSVATSRTITRSNALLRRSRKLLMNKTSGESNQFKSFEKPFVETSGTTNSELFSRNPCGQDLSFLSGISVDSIFTSNEPFKWWHTSISTETLNDELTRRVQLMSDTWVKESVESSNSFSTEKELNLKTRMHQTENEPPKNYFSPVKMLFQTHWNMDKLCAWFMQTTETQSLGIVKKASVRNPYEFVQYNPIRATSRTNVCPSPQAERLRKHVKKFAKIVPKSPAMQLKAQKRMFNAGQLKVKRRLVLLRSSTIVRGFGQRRLLPRHKMLGKYGFLLLRVKSKFMTRKKSCHDRTWPMLKRASDALCGDLPSKAFRQAFASTLETENCSLNMERKELGVQQPEETLIDVSQEERICSRTWSPERLKECRVFLKKINSPETKSAAEECNFCTIKLDDVSSSGYCLPPRTECAERHVRKEIAHVARTESRPSPRMLSSYCPEEDQIQFRNRKKQKRKSHGTSGSQPLKMARQSLISS</sequence>
<feature type="compositionally biased region" description="Polar residues" evidence="5">
    <location>
        <begin position="437"/>
        <end position="447"/>
    </location>
</feature>
<reference evidence="6" key="2">
    <citation type="submission" date="2025-09" db="UniProtKB">
        <authorList>
            <consortium name="Ensembl"/>
        </authorList>
    </citation>
    <scope>IDENTIFICATION</scope>
</reference>
<protein>
    <submittedName>
        <fullName evidence="6">Uncharacterized protein</fullName>
    </submittedName>
</protein>
<feature type="compositionally biased region" description="Basic and acidic residues" evidence="5">
    <location>
        <begin position="408"/>
        <end position="436"/>
    </location>
</feature>
<feature type="region of interest" description="Disordered" evidence="5">
    <location>
        <begin position="718"/>
        <end position="768"/>
    </location>
</feature>
<dbReference type="PANTHER" id="PTHR21545:SF10">
    <property type="entry name" value="LIGAND-DEPENDENT NUCLEAR RECEPTOR COREPRESSOR-LIKE PROTEIN"/>
    <property type="match status" value="1"/>
</dbReference>
<evidence type="ECO:0000313" key="6">
    <source>
        <dbReference type="Ensembl" id="ENSPKIP00000005678.1"/>
    </source>
</evidence>
<feature type="compositionally biased region" description="Polar residues" evidence="5">
    <location>
        <begin position="758"/>
        <end position="768"/>
    </location>
</feature>
<keyword evidence="2" id="KW-0238">DNA-binding</keyword>
<dbReference type="Proteomes" id="UP000261540">
    <property type="component" value="Unplaced"/>
</dbReference>
<keyword evidence="3" id="KW-0804">Transcription</keyword>
<dbReference type="PANTHER" id="PTHR21545">
    <property type="entry name" value="TRANSCRIPTION FACTOR MLR1/2"/>
    <property type="match status" value="1"/>
</dbReference>
<evidence type="ECO:0000256" key="4">
    <source>
        <dbReference type="ARBA" id="ARBA00023242"/>
    </source>
</evidence>
<accession>A0A3B3QHU1</accession>
<organism evidence="6 7">
    <name type="scientific">Paramormyrops kingsleyae</name>
    <dbReference type="NCBI Taxonomy" id="1676925"/>
    <lineage>
        <taxon>Eukaryota</taxon>
        <taxon>Metazoa</taxon>
        <taxon>Chordata</taxon>
        <taxon>Craniata</taxon>
        <taxon>Vertebrata</taxon>
        <taxon>Euteleostomi</taxon>
        <taxon>Actinopterygii</taxon>
        <taxon>Neopterygii</taxon>
        <taxon>Teleostei</taxon>
        <taxon>Osteoglossocephala</taxon>
        <taxon>Osteoglossomorpha</taxon>
        <taxon>Osteoglossiformes</taxon>
        <taxon>Mormyridae</taxon>
        <taxon>Paramormyrops</taxon>
    </lineage>
</organism>
<dbReference type="GO" id="GO:0006357">
    <property type="term" value="P:regulation of transcription by RNA polymerase II"/>
    <property type="evidence" value="ECO:0007669"/>
    <property type="project" value="TreeGrafter"/>
</dbReference>
<evidence type="ECO:0000313" key="7">
    <source>
        <dbReference type="Proteomes" id="UP000261540"/>
    </source>
</evidence>
<dbReference type="InterPro" id="IPR028104">
    <property type="entry name" value="DUF4553"/>
</dbReference>
<feature type="compositionally biased region" description="Basic and acidic residues" evidence="5">
    <location>
        <begin position="675"/>
        <end position="689"/>
    </location>
</feature>
<evidence type="ECO:0000256" key="3">
    <source>
        <dbReference type="ARBA" id="ARBA00023163"/>
    </source>
</evidence>
<feature type="compositionally biased region" description="Basic residues" evidence="5">
    <location>
        <begin position="1426"/>
        <end position="1436"/>
    </location>
</feature>
<proteinExistence type="predicted"/>
<feature type="compositionally biased region" description="Basic residues" evidence="5">
    <location>
        <begin position="723"/>
        <end position="732"/>
    </location>
</feature>
<name>A0A3B3QHU1_9TELE</name>
<dbReference type="Ensembl" id="ENSPKIT00000029686.1">
    <property type="protein sequence ID" value="ENSPKIP00000005678.1"/>
    <property type="gene ID" value="ENSPKIG00000022260.1"/>
</dbReference>
<dbReference type="GeneTree" id="ENSGT00940000154965"/>